<evidence type="ECO:0000256" key="1">
    <source>
        <dbReference type="ARBA" id="ARBA00004141"/>
    </source>
</evidence>
<dbReference type="OrthoDB" id="6372431at2759"/>
<feature type="transmembrane region" description="Helical" evidence="6">
    <location>
        <begin position="172"/>
        <end position="194"/>
    </location>
</feature>
<feature type="transmembrane region" description="Helical" evidence="6">
    <location>
        <begin position="133"/>
        <end position="152"/>
    </location>
</feature>
<dbReference type="Proteomes" id="UP000654075">
    <property type="component" value="Unassembled WGS sequence"/>
</dbReference>
<keyword evidence="8" id="KW-1185">Reference proteome</keyword>
<proteinExistence type="predicted"/>
<dbReference type="GO" id="GO:0046964">
    <property type="term" value="F:3'-phosphoadenosine 5'-phosphosulfate transmembrane transporter activity"/>
    <property type="evidence" value="ECO:0007669"/>
    <property type="project" value="TreeGrafter"/>
</dbReference>
<dbReference type="OMA" id="YNRTTQF"/>
<dbReference type="AlphaFoldDB" id="A0A813EWY6"/>
<accession>A0A813EWY6</accession>
<gene>
    <name evidence="7" type="ORF">PGLA1383_LOCUS20564</name>
</gene>
<comment type="caution">
    <text evidence="7">The sequence shown here is derived from an EMBL/GenBank/DDBJ whole genome shotgun (WGS) entry which is preliminary data.</text>
</comment>
<sequence length="280" mass="30135">ACAYCEKHVSGDTRRIGTLVDYVKLSLMTMGGMYLTNFSLHYLSYPLRVVFKSSKLIPVMALSVIYLKKRYTLIQYISVSLLTVGVVVFTLGDARGKASFDPRGIVVVVLGSIAEAFAANFEEKRLFGQLGCSAHEVLLYSSVFGSVWAATADLLYGDLLPAIRHSADHPETVFLIVTSSLAGYISTNAVLLLIKHFGATSAEIVKSCRKITTICISFFVFGKPWTLCHVAGGLLFTSSIAVERSAAGGSSRRFAAALFGTALLFSIWLVVAGTGPSSFS</sequence>
<evidence type="ECO:0000256" key="5">
    <source>
        <dbReference type="ARBA" id="ARBA00023136"/>
    </source>
</evidence>
<dbReference type="PANTHER" id="PTHR10778">
    <property type="entry name" value="SOLUTE CARRIER FAMILY 35 MEMBER B"/>
    <property type="match status" value="1"/>
</dbReference>
<reference evidence="7" key="1">
    <citation type="submission" date="2021-02" db="EMBL/GenBank/DDBJ databases">
        <authorList>
            <person name="Dougan E. K."/>
            <person name="Rhodes N."/>
            <person name="Thang M."/>
            <person name="Chan C."/>
        </authorList>
    </citation>
    <scope>NUCLEOTIDE SEQUENCE</scope>
</reference>
<comment type="subcellular location">
    <subcellularLocation>
        <location evidence="1">Membrane</location>
        <topology evidence="1">Multi-pass membrane protein</topology>
    </subcellularLocation>
</comment>
<feature type="transmembrane region" description="Helical" evidence="6">
    <location>
        <begin position="104"/>
        <end position="121"/>
    </location>
</feature>
<keyword evidence="3 6" id="KW-0812">Transmembrane</keyword>
<keyword evidence="4 6" id="KW-1133">Transmembrane helix</keyword>
<keyword evidence="5 6" id="KW-0472">Membrane</keyword>
<evidence type="ECO:0008006" key="9">
    <source>
        <dbReference type="Google" id="ProtNLM"/>
    </source>
</evidence>
<feature type="non-terminal residue" evidence="7">
    <location>
        <position position="280"/>
    </location>
</feature>
<feature type="transmembrane region" description="Helical" evidence="6">
    <location>
        <begin position="74"/>
        <end position="92"/>
    </location>
</feature>
<dbReference type="Pfam" id="PF08449">
    <property type="entry name" value="UAA"/>
    <property type="match status" value="1"/>
</dbReference>
<name>A0A813EWY6_POLGL</name>
<dbReference type="InterPro" id="IPR013657">
    <property type="entry name" value="SCL35B1-4/HUT1"/>
</dbReference>
<dbReference type="SUPFAM" id="SSF103481">
    <property type="entry name" value="Multidrug resistance efflux transporter EmrE"/>
    <property type="match status" value="1"/>
</dbReference>
<evidence type="ECO:0000313" key="7">
    <source>
        <dbReference type="EMBL" id="CAE8602316.1"/>
    </source>
</evidence>
<protein>
    <recommendedName>
        <fullName evidence="9">Sugar phosphate transporter domain-containing protein</fullName>
    </recommendedName>
</protein>
<dbReference type="InterPro" id="IPR037185">
    <property type="entry name" value="EmrE-like"/>
</dbReference>
<dbReference type="PANTHER" id="PTHR10778:SF8">
    <property type="entry name" value="ADENOSINE 3'-PHOSPHO 5'-PHOSPHOSULFATE TRANSPORTER 2"/>
    <property type="match status" value="1"/>
</dbReference>
<evidence type="ECO:0000313" key="8">
    <source>
        <dbReference type="Proteomes" id="UP000654075"/>
    </source>
</evidence>
<feature type="transmembrane region" description="Helical" evidence="6">
    <location>
        <begin position="22"/>
        <end position="43"/>
    </location>
</feature>
<dbReference type="GO" id="GO:0000139">
    <property type="term" value="C:Golgi membrane"/>
    <property type="evidence" value="ECO:0007669"/>
    <property type="project" value="TreeGrafter"/>
</dbReference>
<evidence type="ECO:0000256" key="2">
    <source>
        <dbReference type="ARBA" id="ARBA00022448"/>
    </source>
</evidence>
<evidence type="ECO:0000256" key="4">
    <source>
        <dbReference type="ARBA" id="ARBA00022989"/>
    </source>
</evidence>
<evidence type="ECO:0000256" key="3">
    <source>
        <dbReference type="ARBA" id="ARBA00022692"/>
    </source>
</evidence>
<feature type="transmembrane region" description="Helical" evidence="6">
    <location>
        <begin position="254"/>
        <end position="274"/>
    </location>
</feature>
<evidence type="ECO:0000256" key="6">
    <source>
        <dbReference type="SAM" id="Phobius"/>
    </source>
</evidence>
<feature type="non-terminal residue" evidence="7">
    <location>
        <position position="1"/>
    </location>
</feature>
<dbReference type="EMBL" id="CAJNNV010014142">
    <property type="protein sequence ID" value="CAE8602316.1"/>
    <property type="molecule type" value="Genomic_DNA"/>
</dbReference>
<organism evidence="7 8">
    <name type="scientific">Polarella glacialis</name>
    <name type="common">Dinoflagellate</name>
    <dbReference type="NCBI Taxonomy" id="89957"/>
    <lineage>
        <taxon>Eukaryota</taxon>
        <taxon>Sar</taxon>
        <taxon>Alveolata</taxon>
        <taxon>Dinophyceae</taxon>
        <taxon>Suessiales</taxon>
        <taxon>Suessiaceae</taxon>
        <taxon>Polarella</taxon>
    </lineage>
</organism>
<keyword evidence="2" id="KW-0813">Transport</keyword>
<dbReference type="GO" id="GO:0005789">
    <property type="term" value="C:endoplasmic reticulum membrane"/>
    <property type="evidence" value="ECO:0007669"/>
    <property type="project" value="TreeGrafter"/>
</dbReference>
<feature type="transmembrane region" description="Helical" evidence="6">
    <location>
        <begin position="215"/>
        <end position="242"/>
    </location>
</feature>